<dbReference type="EMBL" id="JBHTGP010000001">
    <property type="protein sequence ID" value="MFD0683337.1"/>
    <property type="molecule type" value="Genomic_DNA"/>
</dbReference>
<dbReference type="CDD" id="cd00093">
    <property type="entry name" value="HTH_XRE"/>
    <property type="match status" value="1"/>
</dbReference>
<dbReference type="SUPFAM" id="SSF47413">
    <property type="entry name" value="lambda repressor-like DNA-binding domains"/>
    <property type="match status" value="1"/>
</dbReference>
<evidence type="ECO:0000313" key="4">
    <source>
        <dbReference type="Proteomes" id="UP001597063"/>
    </source>
</evidence>
<accession>A0ABW2XBJ3</accession>
<evidence type="ECO:0000313" key="3">
    <source>
        <dbReference type="EMBL" id="MFD0683337.1"/>
    </source>
</evidence>
<dbReference type="InterPro" id="IPR010982">
    <property type="entry name" value="Lambda_DNA-bd_dom_sf"/>
</dbReference>
<keyword evidence="4" id="KW-1185">Reference proteome</keyword>
<dbReference type="RefSeq" id="WP_131758097.1">
    <property type="nucleotide sequence ID" value="NZ_CAACUY010000044.1"/>
</dbReference>
<reference evidence="4" key="1">
    <citation type="journal article" date="2019" name="Int. J. Syst. Evol. Microbiol.">
        <title>The Global Catalogue of Microorganisms (GCM) 10K type strain sequencing project: providing services to taxonomists for standard genome sequencing and annotation.</title>
        <authorList>
            <consortium name="The Broad Institute Genomics Platform"/>
            <consortium name="The Broad Institute Genome Sequencing Center for Infectious Disease"/>
            <person name="Wu L."/>
            <person name="Ma J."/>
        </authorList>
    </citation>
    <scope>NUCLEOTIDE SEQUENCE [LARGE SCALE GENOMIC DNA]</scope>
    <source>
        <strain evidence="4">JCM 9371</strain>
    </source>
</reference>
<dbReference type="Pfam" id="PF13560">
    <property type="entry name" value="HTH_31"/>
    <property type="match status" value="1"/>
</dbReference>
<gene>
    <name evidence="3" type="ORF">ACFQZM_02410</name>
</gene>
<protein>
    <submittedName>
        <fullName evidence="3">Helix-turn-helix transcriptional regulator</fullName>
    </submittedName>
</protein>
<feature type="region of interest" description="Disordered" evidence="1">
    <location>
        <begin position="107"/>
        <end position="140"/>
    </location>
</feature>
<evidence type="ECO:0000256" key="1">
    <source>
        <dbReference type="SAM" id="MobiDB-lite"/>
    </source>
</evidence>
<name>A0ABW2XBJ3_9ACTN</name>
<dbReference type="Gene3D" id="1.10.260.40">
    <property type="entry name" value="lambda repressor-like DNA-binding domains"/>
    <property type="match status" value="1"/>
</dbReference>
<evidence type="ECO:0000259" key="2">
    <source>
        <dbReference type="PROSITE" id="PS50943"/>
    </source>
</evidence>
<organism evidence="3 4">
    <name type="scientific">Actinomadura fibrosa</name>
    <dbReference type="NCBI Taxonomy" id="111802"/>
    <lineage>
        <taxon>Bacteria</taxon>
        <taxon>Bacillati</taxon>
        <taxon>Actinomycetota</taxon>
        <taxon>Actinomycetes</taxon>
        <taxon>Streptosporangiales</taxon>
        <taxon>Thermomonosporaceae</taxon>
        <taxon>Actinomadura</taxon>
    </lineage>
</organism>
<comment type="caution">
    <text evidence="3">The sequence shown here is derived from an EMBL/GenBank/DDBJ whole genome shotgun (WGS) entry which is preliminary data.</text>
</comment>
<sequence>MGVAEDTVVRNRALQTEWYGEPLGDRVRRLLDRLGLSQSGLAGVLGLSAPMLSQLMSGQRAKISNPVVLHRLLAAEELAADPAFDEMPAAEVKRRLREIGAESAATAAGLRTGSSERVPAGRSGGVPVSGEQAGGARGTSESTARLVQALLREVASASEIDAAAALIDERFPELAELLRVYGNGRTSEAEAHFARTVGAYLASAAERGPDA</sequence>
<proteinExistence type="predicted"/>
<dbReference type="InterPro" id="IPR001387">
    <property type="entry name" value="Cro/C1-type_HTH"/>
</dbReference>
<feature type="domain" description="HTH cro/C1-type" evidence="2">
    <location>
        <begin position="27"/>
        <end position="64"/>
    </location>
</feature>
<dbReference type="PROSITE" id="PS50943">
    <property type="entry name" value="HTH_CROC1"/>
    <property type="match status" value="1"/>
</dbReference>
<dbReference type="Proteomes" id="UP001597063">
    <property type="component" value="Unassembled WGS sequence"/>
</dbReference>